<keyword evidence="5 7" id="KW-0697">Rotamase</keyword>
<evidence type="ECO:0000256" key="1">
    <source>
        <dbReference type="ARBA" id="ARBA00000971"/>
    </source>
</evidence>
<dbReference type="AlphaFoldDB" id="A0A191UFG8"/>
<evidence type="ECO:0000313" key="10">
    <source>
        <dbReference type="EMBL" id="ANI99651.1"/>
    </source>
</evidence>
<protein>
    <recommendedName>
        <fullName evidence="3">peptidylprolyl isomerase</fullName>
        <ecNumber evidence="3">5.2.1.8</ecNumber>
    </recommendedName>
</protein>
<dbReference type="InterPro" id="IPR050245">
    <property type="entry name" value="PrsA_foldase"/>
</dbReference>
<dbReference type="PANTHER" id="PTHR47245:SF1">
    <property type="entry name" value="FOLDASE PROTEIN PRSA"/>
    <property type="match status" value="1"/>
</dbReference>
<dbReference type="Gene3D" id="1.10.8.1040">
    <property type="match status" value="1"/>
</dbReference>
<keyword evidence="11" id="KW-1185">Reference proteome</keyword>
<evidence type="ECO:0000256" key="8">
    <source>
        <dbReference type="SAM" id="SignalP"/>
    </source>
</evidence>
<dbReference type="PROSITE" id="PS50198">
    <property type="entry name" value="PPIC_PPIASE_2"/>
    <property type="match status" value="1"/>
</dbReference>
<evidence type="ECO:0000313" key="11">
    <source>
        <dbReference type="Proteomes" id="UP000078463"/>
    </source>
</evidence>
<gene>
    <name evidence="10" type="ORF">A8O14_05885</name>
</gene>
<feature type="chain" id="PRO_5008248097" description="peptidylprolyl isomerase" evidence="8">
    <location>
        <begin position="23"/>
        <end position="274"/>
    </location>
</feature>
<dbReference type="Pfam" id="PF00639">
    <property type="entry name" value="Rotamase"/>
    <property type="match status" value="1"/>
</dbReference>
<evidence type="ECO:0000256" key="2">
    <source>
        <dbReference type="ARBA" id="ARBA00007656"/>
    </source>
</evidence>
<dbReference type="InterPro" id="IPR046357">
    <property type="entry name" value="PPIase_dom_sf"/>
</dbReference>
<evidence type="ECO:0000256" key="3">
    <source>
        <dbReference type="ARBA" id="ARBA00013194"/>
    </source>
</evidence>
<dbReference type="PANTHER" id="PTHR47245">
    <property type="entry name" value="PEPTIDYLPROLYL ISOMERASE"/>
    <property type="match status" value="1"/>
</dbReference>
<dbReference type="Proteomes" id="UP000078463">
    <property type="component" value="Chromosome"/>
</dbReference>
<comment type="similarity">
    <text evidence="2">Belongs to the PpiC/parvulin rotamase family.</text>
</comment>
<feature type="signal peptide" evidence="8">
    <location>
        <begin position="1"/>
        <end position="22"/>
    </location>
</feature>
<proteinExistence type="inferred from homology"/>
<evidence type="ECO:0000256" key="7">
    <source>
        <dbReference type="PROSITE-ProRule" id="PRU00278"/>
    </source>
</evidence>
<dbReference type="InterPro" id="IPR027304">
    <property type="entry name" value="Trigger_fact/SurA_dom_sf"/>
</dbReference>
<organism evidence="10 11">
    <name type="scientific">Polynucleobacter wuianus</name>
    <dbReference type="NCBI Taxonomy" id="1743168"/>
    <lineage>
        <taxon>Bacteria</taxon>
        <taxon>Pseudomonadati</taxon>
        <taxon>Pseudomonadota</taxon>
        <taxon>Betaproteobacteria</taxon>
        <taxon>Burkholderiales</taxon>
        <taxon>Burkholderiaceae</taxon>
        <taxon>Polynucleobacter</taxon>
    </lineage>
</organism>
<comment type="catalytic activity">
    <reaction evidence="1">
        <text>[protein]-peptidylproline (omega=180) = [protein]-peptidylproline (omega=0)</text>
        <dbReference type="Rhea" id="RHEA:16237"/>
        <dbReference type="Rhea" id="RHEA-COMP:10747"/>
        <dbReference type="Rhea" id="RHEA-COMP:10748"/>
        <dbReference type="ChEBI" id="CHEBI:83833"/>
        <dbReference type="ChEBI" id="CHEBI:83834"/>
        <dbReference type="EC" id="5.2.1.8"/>
    </reaction>
</comment>
<name>A0A191UFG8_9BURK</name>
<dbReference type="Gene3D" id="3.10.50.40">
    <property type="match status" value="1"/>
</dbReference>
<feature type="domain" description="PpiC" evidence="9">
    <location>
        <begin position="140"/>
        <end position="231"/>
    </location>
</feature>
<dbReference type="InterPro" id="IPR000297">
    <property type="entry name" value="PPIase_PpiC"/>
</dbReference>
<dbReference type="Pfam" id="PF13623">
    <property type="entry name" value="SurA_N_2"/>
    <property type="match status" value="1"/>
</dbReference>
<dbReference type="STRING" id="1743168.A8O14_05885"/>
<evidence type="ECO:0000256" key="6">
    <source>
        <dbReference type="ARBA" id="ARBA00023235"/>
    </source>
</evidence>
<dbReference type="SUPFAM" id="SSF109998">
    <property type="entry name" value="Triger factor/SurA peptide-binding domain-like"/>
    <property type="match status" value="1"/>
</dbReference>
<keyword evidence="4 8" id="KW-0732">Signal</keyword>
<dbReference type="GO" id="GO:0003755">
    <property type="term" value="F:peptidyl-prolyl cis-trans isomerase activity"/>
    <property type="evidence" value="ECO:0007669"/>
    <property type="project" value="UniProtKB-KW"/>
</dbReference>
<dbReference type="EC" id="5.2.1.8" evidence="3"/>
<dbReference type="RefSeq" id="WP_068948662.1">
    <property type="nucleotide sequence ID" value="NZ_CP015922.1"/>
</dbReference>
<reference evidence="11" key="1">
    <citation type="submission" date="2016-05" db="EMBL/GenBank/DDBJ databases">
        <title>Polynucleobacter sp. QLW-P1FAT50C-4 genome.</title>
        <authorList>
            <person name="Hahn M.W."/>
        </authorList>
    </citation>
    <scope>NUCLEOTIDE SEQUENCE [LARGE SCALE GENOMIC DNA]</scope>
    <source>
        <strain evidence="11">QLW-P1FAT50C-4</strain>
    </source>
</reference>
<dbReference type="SUPFAM" id="SSF54534">
    <property type="entry name" value="FKBP-like"/>
    <property type="match status" value="1"/>
</dbReference>
<dbReference type="PROSITE" id="PS01096">
    <property type="entry name" value="PPIC_PPIASE_1"/>
    <property type="match status" value="1"/>
</dbReference>
<sequence>MNSICKALLLLAFFIFINSAGAQNLSEPQAALASVNGVKLTTAEYQKWLRQAIADGAPETPELRNKVFNDLVTREAIAQDVKKTKLLERDNNAFKLELAQSNALQEIWFAEYFKAHPLTDAQVRAEYERQVTLSREAKNSQEYQISQIVVTSEDQANEFIRQLKNGTNFESLAKQKSIDQKTASMGGMLGWVLPSQLTPPINLVVPNLLRGQITQNPIQIGVYWHVIKVDDIRPFVMPSFDQAKVGIAQSLVQQRRQDALANLMKNVKVAKVYN</sequence>
<evidence type="ECO:0000256" key="4">
    <source>
        <dbReference type="ARBA" id="ARBA00022729"/>
    </source>
</evidence>
<evidence type="ECO:0000259" key="9">
    <source>
        <dbReference type="PROSITE" id="PS50198"/>
    </source>
</evidence>
<evidence type="ECO:0000256" key="5">
    <source>
        <dbReference type="ARBA" id="ARBA00023110"/>
    </source>
</evidence>
<dbReference type="KEGG" id="pwu:A8O14_05885"/>
<dbReference type="EMBL" id="CP015922">
    <property type="protein sequence ID" value="ANI99651.1"/>
    <property type="molecule type" value="Genomic_DNA"/>
</dbReference>
<accession>A0A191UFG8</accession>
<dbReference type="InterPro" id="IPR023058">
    <property type="entry name" value="PPIase_PpiC_CS"/>
</dbReference>
<keyword evidence="6 7" id="KW-0413">Isomerase</keyword>